<comment type="similarity">
    <text evidence="9">Belongs to the G-protein coupled receptor 1 family.</text>
</comment>
<keyword evidence="7 9" id="KW-0675">Receptor</keyword>
<feature type="region of interest" description="Disordered" evidence="10">
    <location>
        <begin position="381"/>
        <end position="405"/>
    </location>
</feature>
<dbReference type="OrthoDB" id="6163051at2759"/>
<dbReference type="PRINTS" id="PR00237">
    <property type="entry name" value="GPCRRHODOPSN"/>
</dbReference>
<dbReference type="CDD" id="cd14982">
    <property type="entry name" value="7tmA_purinoceptor-like"/>
    <property type="match status" value="1"/>
</dbReference>
<keyword evidence="6 11" id="KW-0472">Membrane</keyword>
<dbReference type="GO" id="GO:0005886">
    <property type="term" value="C:plasma membrane"/>
    <property type="evidence" value="ECO:0007669"/>
    <property type="project" value="UniProtKB-SubCell"/>
</dbReference>
<keyword evidence="4 11" id="KW-1133">Transmembrane helix</keyword>
<reference evidence="13 14" key="1">
    <citation type="submission" date="2021-07" db="EMBL/GenBank/DDBJ databases">
        <authorList>
            <person name="Imarazene B."/>
            <person name="Zahm M."/>
            <person name="Klopp C."/>
            <person name="Cabau C."/>
            <person name="Beille S."/>
            <person name="Jouanno E."/>
            <person name="Castinel A."/>
            <person name="Lluch J."/>
            <person name="Gil L."/>
            <person name="Kuchtly C."/>
            <person name="Lopez Roques C."/>
            <person name="Donnadieu C."/>
            <person name="Parrinello H."/>
            <person name="Journot L."/>
            <person name="Du K."/>
            <person name="Schartl M."/>
            <person name="Retaux S."/>
            <person name="Guiguen Y."/>
        </authorList>
    </citation>
    <scope>NUCLEOTIDE SEQUENCE [LARGE SCALE GENOMIC DNA]</scope>
    <source>
        <strain evidence="13">Pach_M1</strain>
        <tissue evidence="13">Testis</tissue>
    </source>
</reference>
<evidence type="ECO:0000256" key="8">
    <source>
        <dbReference type="ARBA" id="ARBA00023224"/>
    </source>
</evidence>
<dbReference type="AlphaFoldDB" id="A0A8T2L1T2"/>
<dbReference type="PANTHER" id="PTHR24233:SF11">
    <property type="entry name" value="P2Y PURINOCEPTOR 14-LIKE"/>
    <property type="match status" value="1"/>
</dbReference>
<protein>
    <submittedName>
        <fullName evidence="13">P2Y purinoceptor 14-like isoform X1</fullName>
    </submittedName>
</protein>
<feature type="transmembrane region" description="Helical" evidence="11">
    <location>
        <begin position="195"/>
        <end position="217"/>
    </location>
</feature>
<evidence type="ECO:0000256" key="2">
    <source>
        <dbReference type="ARBA" id="ARBA00022475"/>
    </source>
</evidence>
<feature type="transmembrane region" description="Helical" evidence="11">
    <location>
        <begin position="157"/>
        <end position="175"/>
    </location>
</feature>
<evidence type="ECO:0000256" key="7">
    <source>
        <dbReference type="ARBA" id="ARBA00023170"/>
    </source>
</evidence>
<comment type="caution">
    <text evidence="13">The sequence shown here is derived from an EMBL/GenBank/DDBJ whole genome shotgun (WGS) entry which is preliminary data.</text>
</comment>
<proteinExistence type="inferred from homology"/>
<keyword evidence="8 9" id="KW-0807">Transducer</keyword>
<keyword evidence="5 9" id="KW-0297">G-protein coupled receptor</keyword>
<dbReference type="Pfam" id="PF00001">
    <property type="entry name" value="7tm_1"/>
    <property type="match status" value="1"/>
</dbReference>
<dbReference type="GO" id="GO:0045028">
    <property type="term" value="F:G protein-coupled purinergic nucleotide receptor activity"/>
    <property type="evidence" value="ECO:0007669"/>
    <property type="project" value="TreeGrafter"/>
</dbReference>
<evidence type="ECO:0000256" key="10">
    <source>
        <dbReference type="SAM" id="MobiDB-lite"/>
    </source>
</evidence>
<feature type="transmembrane region" description="Helical" evidence="11">
    <location>
        <begin position="296"/>
        <end position="320"/>
    </location>
</feature>
<dbReference type="Gene3D" id="1.20.1070.10">
    <property type="entry name" value="Rhodopsin 7-helix transmembrane proteins"/>
    <property type="match status" value="1"/>
</dbReference>
<evidence type="ECO:0000256" key="4">
    <source>
        <dbReference type="ARBA" id="ARBA00022989"/>
    </source>
</evidence>
<feature type="transmembrane region" description="Helical" evidence="11">
    <location>
        <begin position="83"/>
        <end position="105"/>
    </location>
</feature>
<feature type="transmembrane region" description="Helical" evidence="11">
    <location>
        <begin position="117"/>
        <end position="137"/>
    </location>
</feature>
<dbReference type="PRINTS" id="PR01157">
    <property type="entry name" value="P2YPURNOCPTR"/>
</dbReference>
<comment type="subcellular location">
    <subcellularLocation>
        <location evidence="1">Cell membrane</location>
        <topology evidence="1">Multi-pass membrane protein</topology>
    </subcellularLocation>
</comment>
<evidence type="ECO:0000313" key="14">
    <source>
        <dbReference type="Proteomes" id="UP000752171"/>
    </source>
</evidence>
<sequence length="405" mass="45543">MHFSPQTHHYTHLLPCMNAQKEVEESSALQDLSIAAYSSNCAGPTMAATSLTTAFTATSTSNMTNSTSLSCEMNEVPSHPLFISAYCLVSLISLAMNTITMRVYFCTSRRLQSSVTIYLKNLAAADFFICLCLPLRIAKYASKSLTMRNIYCNFGATAFYLNMYASILFMDYIAVNRYLKIVHPLETHPLQTPRAARNISIVTWVCMSTMACIFLFLSTSWSVESQPLTALGCEALFSPKLSLLHKITHSISATIFIFVLVSLVFFYCGTVRSLRQTEQGQGRPCNPKLRKSKRNMLVLVVVFCVCFVPYHLVRLPYVFLKPLKNCSTAHAFYTVKELTVLLSVLNACLDPLIYFFFCKAFRAQLSLRKYQATSSWQLTEAPGETRKTSNEDSKGFSTPRRQSVF</sequence>
<dbReference type="Proteomes" id="UP000752171">
    <property type="component" value="Unassembled WGS sequence"/>
</dbReference>
<evidence type="ECO:0000256" key="11">
    <source>
        <dbReference type="SAM" id="Phobius"/>
    </source>
</evidence>
<evidence type="ECO:0000259" key="12">
    <source>
        <dbReference type="PROSITE" id="PS50262"/>
    </source>
</evidence>
<dbReference type="PROSITE" id="PS50262">
    <property type="entry name" value="G_PROTEIN_RECEP_F1_2"/>
    <property type="match status" value="1"/>
</dbReference>
<keyword evidence="3 9" id="KW-0812">Transmembrane</keyword>
<dbReference type="InterPro" id="IPR000276">
    <property type="entry name" value="GPCR_Rhodpsn"/>
</dbReference>
<dbReference type="EMBL" id="JAICCE010000018">
    <property type="protein sequence ID" value="KAG9265034.1"/>
    <property type="molecule type" value="Genomic_DNA"/>
</dbReference>
<feature type="compositionally biased region" description="Basic and acidic residues" evidence="10">
    <location>
        <begin position="383"/>
        <end position="394"/>
    </location>
</feature>
<evidence type="ECO:0000256" key="5">
    <source>
        <dbReference type="ARBA" id="ARBA00023040"/>
    </source>
</evidence>
<feature type="transmembrane region" description="Helical" evidence="11">
    <location>
        <begin position="247"/>
        <end position="268"/>
    </location>
</feature>
<organism evidence="13 14">
    <name type="scientific">Astyanax mexicanus</name>
    <name type="common">Blind cave fish</name>
    <name type="synonym">Astyanax fasciatus mexicanus</name>
    <dbReference type="NCBI Taxonomy" id="7994"/>
    <lineage>
        <taxon>Eukaryota</taxon>
        <taxon>Metazoa</taxon>
        <taxon>Chordata</taxon>
        <taxon>Craniata</taxon>
        <taxon>Vertebrata</taxon>
        <taxon>Euteleostomi</taxon>
        <taxon>Actinopterygii</taxon>
        <taxon>Neopterygii</taxon>
        <taxon>Teleostei</taxon>
        <taxon>Ostariophysi</taxon>
        <taxon>Characiformes</taxon>
        <taxon>Characoidei</taxon>
        <taxon>Acestrorhamphidae</taxon>
        <taxon>Acestrorhamphinae</taxon>
        <taxon>Astyanax</taxon>
    </lineage>
</organism>
<dbReference type="InterPro" id="IPR017452">
    <property type="entry name" value="GPCR_Rhodpsn_7TM"/>
</dbReference>
<evidence type="ECO:0000256" key="3">
    <source>
        <dbReference type="ARBA" id="ARBA00022692"/>
    </source>
</evidence>
<name>A0A8T2L1T2_ASTMX</name>
<dbReference type="SUPFAM" id="SSF81321">
    <property type="entry name" value="Family A G protein-coupled receptor-like"/>
    <property type="match status" value="1"/>
</dbReference>
<dbReference type="PANTHER" id="PTHR24233">
    <property type="entry name" value="P2Y PURINOCEPTOR-RELATED G-PROTEIN COUPLED RECEPTOR"/>
    <property type="match status" value="1"/>
</dbReference>
<accession>A0A8T2L1T2</accession>
<evidence type="ECO:0000313" key="13">
    <source>
        <dbReference type="EMBL" id="KAG9265034.1"/>
    </source>
</evidence>
<gene>
    <name evidence="13" type="primary">P2RY14</name>
    <name evidence="13" type="ORF">AMEX_G21389</name>
</gene>
<feature type="domain" description="G-protein coupled receptors family 1 profile" evidence="12">
    <location>
        <begin position="96"/>
        <end position="354"/>
    </location>
</feature>
<evidence type="ECO:0000256" key="6">
    <source>
        <dbReference type="ARBA" id="ARBA00023136"/>
    </source>
</evidence>
<evidence type="ECO:0000256" key="9">
    <source>
        <dbReference type="RuleBase" id="RU000688"/>
    </source>
</evidence>
<feature type="compositionally biased region" description="Polar residues" evidence="10">
    <location>
        <begin position="395"/>
        <end position="405"/>
    </location>
</feature>
<evidence type="ECO:0000256" key="1">
    <source>
        <dbReference type="ARBA" id="ARBA00004651"/>
    </source>
</evidence>
<keyword evidence="2" id="KW-1003">Cell membrane</keyword>
<feature type="transmembrane region" description="Helical" evidence="11">
    <location>
        <begin position="340"/>
        <end position="361"/>
    </location>
</feature>
<dbReference type="PROSITE" id="PS00237">
    <property type="entry name" value="G_PROTEIN_RECEP_F1_1"/>
    <property type="match status" value="1"/>
</dbReference>